<feature type="compositionally biased region" description="Acidic residues" evidence="6">
    <location>
        <begin position="870"/>
        <end position="884"/>
    </location>
</feature>
<dbReference type="InterPro" id="IPR027417">
    <property type="entry name" value="P-loop_NTPase"/>
</dbReference>
<dbReference type="KEGG" id="atq:GH723_09355"/>
<dbReference type="Gene3D" id="3.40.50.300">
    <property type="entry name" value="P-loop containing nucleotide triphosphate hydrolases"/>
    <property type="match status" value="2"/>
</dbReference>
<dbReference type="PROSITE" id="PS51192">
    <property type="entry name" value="HELICASE_ATP_BIND_1"/>
    <property type="match status" value="1"/>
</dbReference>
<feature type="region of interest" description="Disordered" evidence="6">
    <location>
        <begin position="215"/>
        <end position="244"/>
    </location>
</feature>
<dbReference type="InterPro" id="IPR012961">
    <property type="entry name" value="Ski2/MTR4_C"/>
</dbReference>
<dbReference type="EMBL" id="CP045851">
    <property type="protein sequence ID" value="QGG95284.1"/>
    <property type="molecule type" value="Genomic_DNA"/>
</dbReference>
<proteinExistence type="predicted"/>
<accession>A0A5Q2RIB9</accession>
<dbReference type="Gene3D" id="1.10.3380.30">
    <property type="match status" value="1"/>
</dbReference>
<name>A0A5Q2RIB9_9ACTN</name>
<feature type="domain" description="Helicase ATP-binding" evidence="7">
    <location>
        <begin position="26"/>
        <end position="184"/>
    </location>
</feature>
<keyword evidence="1" id="KW-0547">Nucleotide-binding</keyword>
<dbReference type="InterPro" id="IPR011545">
    <property type="entry name" value="DEAD/DEAH_box_helicase_dom"/>
</dbReference>
<dbReference type="AlphaFoldDB" id="A0A5Q2RIB9"/>
<dbReference type="SMART" id="SM01142">
    <property type="entry name" value="DSHCT"/>
    <property type="match status" value="1"/>
</dbReference>
<dbReference type="Pfam" id="PF00270">
    <property type="entry name" value="DEAD"/>
    <property type="match status" value="1"/>
</dbReference>
<evidence type="ECO:0000256" key="4">
    <source>
        <dbReference type="ARBA" id="ARBA00022840"/>
    </source>
</evidence>
<feature type="coiled-coil region" evidence="5">
    <location>
        <begin position="649"/>
        <end position="676"/>
    </location>
</feature>
<dbReference type="GO" id="GO:0005524">
    <property type="term" value="F:ATP binding"/>
    <property type="evidence" value="ECO:0007669"/>
    <property type="project" value="UniProtKB-KW"/>
</dbReference>
<evidence type="ECO:0000256" key="3">
    <source>
        <dbReference type="ARBA" id="ARBA00022806"/>
    </source>
</evidence>
<dbReference type="InterPro" id="IPR058621">
    <property type="entry name" value="SH3_HelY"/>
</dbReference>
<protein>
    <submittedName>
        <fullName evidence="9">DEAD/DEAH box helicase</fullName>
    </submittedName>
</protein>
<evidence type="ECO:0000313" key="9">
    <source>
        <dbReference type="EMBL" id="QGG95284.1"/>
    </source>
</evidence>
<evidence type="ECO:0000256" key="2">
    <source>
        <dbReference type="ARBA" id="ARBA00022801"/>
    </source>
</evidence>
<evidence type="ECO:0000256" key="6">
    <source>
        <dbReference type="SAM" id="MobiDB-lite"/>
    </source>
</evidence>
<dbReference type="GO" id="GO:0004386">
    <property type="term" value="F:helicase activity"/>
    <property type="evidence" value="ECO:0007669"/>
    <property type="project" value="UniProtKB-KW"/>
</dbReference>
<dbReference type="PROSITE" id="PS51194">
    <property type="entry name" value="HELICASE_CTER"/>
    <property type="match status" value="1"/>
</dbReference>
<keyword evidence="4" id="KW-0067">ATP-binding</keyword>
<dbReference type="InterPro" id="IPR014001">
    <property type="entry name" value="Helicase_ATP-bd"/>
</dbReference>
<dbReference type="Pfam" id="PF00271">
    <property type="entry name" value="Helicase_C"/>
    <property type="match status" value="1"/>
</dbReference>
<dbReference type="SMART" id="SM00487">
    <property type="entry name" value="DEXDc"/>
    <property type="match status" value="1"/>
</dbReference>
<dbReference type="GO" id="GO:0055087">
    <property type="term" value="C:Ski complex"/>
    <property type="evidence" value="ECO:0007669"/>
    <property type="project" value="TreeGrafter"/>
</dbReference>
<dbReference type="GO" id="GO:0003676">
    <property type="term" value="F:nucleic acid binding"/>
    <property type="evidence" value="ECO:0007669"/>
    <property type="project" value="InterPro"/>
</dbReference>
<dbReference type="GO" id="GO:0070478">
    <property type="term" value="P:nuclear-transcribed mRNA catabolic process, 3'-5' exonucleolytic nonsense-mediated decay"/>
    <property type="evidence" value="ECO:0007669"/>
    <property type="project" value="TreeGrafter"/>
</dbReference>
<feature type="domain" description="Helicase C-terminal" evidence="8">
    <location>
        <begin position="291"/>
        <end position="453"/>
    </location>
</feature>
<evidence type="ECO:0000259" key="8">
    <source>
        <dbReference type="PROSITE" id="PS51194"/>
    </source>
</evidence>
<dbReference type="Proteomes" id="UP000334019">
    <property type="component" value="Chromosome"/>
</dbReference>
<dbReference type="GO" id="GO:0016787">
    <property type="term" value="F:hydrolase activity"/>
    <property type="evidence" value="ECO:0007669"/>
    <property type="project" value="UniProtKB-KW"/>
</dbReference>
<evidence type="ECO:0000256" key="1">
    <source>
        <dbReference type="ARBA" id="ARBA00022741"/>
    </source>
</evidence>
<gene>
    <name evidence="9" type="ORF">GH723_09355</name>
</gene>
<dbReference type="Pfam" id="PF26090">
    <property type="entry name" value="SH3_HelY"/>
    <property type="match status" value="1"/>
</dbReference>
<dbReference type="InterPro" id="IPR050699">
    <property type="entry name" value="RNA-DNA_Helicase"/>
</dbReference>
<feature type="region of interest" description="Disordered" evidence="6">
    <location>
        <begin position="866"/>
        <end position="890"/>
    </location>
</feature>
<feature type="compositionally biased region" description="Basic and acidic residues" evidence="6">
    <location>
        <begin position="222"/>
        <end position="233"/>
    </location>
</feature>
<reference evidence="9 10" key="1">
    <citation type="submission" date="2019-11" db="EMBL/GenBank/DDBJ databases">
        <authorList>
            <person name="He Y."/>
        </authorList>
    </citation>
    <scope>NUCLEOTIDE SEQUENCE [LARGE SCALE GENOMIC DNA]</scope>
    <source>
        <strain evidence="9 10">SCSIO 58843</strain>
    </source>
</reference>
<dbReference type="CDD" id="cd18795">
    <property type="entry name" value="SF2_C_Ski2"/>
    <property type="match status" value="1"/>
</dbReference>
<dbReference type="Pfam" id="PF08148">
    <property type="entry name" value="DSHCT"/>
    <property type="match status" value="1"/>
</dbReference>
<dbReference type="RefSeq" id="WP_153759392.1">
    <property type="nucleotide sequence ID" value="NZ_CP045851.1"/>
</dbReference>
<dbReference type="InterPro" id="IPR001650">
    <property type="entry name" value="Helicase_C-like"/>
</dbReference>
<keyword evidence="5" id="KW-0175">Coiled coil</keyword>
<organism evidence="9 10">
    <name type="scientific">Actinomarinicola tropica</name>
    <dbReference type="NCBI Taxonomy" id="2789776"/>
    <lineage>
        <taxon>Bacteria</taxon>
        <taxon>Bacillati</taxon>
        <taxon>Actinomycetota</taxon>
        <taxon>Acidimicrobiia</taxon>
        <taxon>Acidimicrobiales</taxon>
        <taxon>Iamiaceae</taxon>
        <taxon>Actinomarinicola</taxon>
    </lineage>
</organism>
<keyword evidence="2" id="KW-0378">Hydrolase</keyword>
<dbReference type="PANTHER" id="PTHR12131">
    <property type="entry name" value="ATP-DEPENDENT RNA AND DNA HELICASE"/>
    <property type="match status" value="1"/>
</dbReference>
<keyword evidence="3 9" id="KW-0347">Helicase</keyword>
<evidence type="ECO:0000259" key="7">
    <source>
        <dbReference type="PROSITE" id="PS51192"/>
    </source>
</evidence>
<dbReference type="PANTHER" id="PTHR12131:SF1">
    <property type="entry name" value="ATP-DEPENDENT RNA HELICASE SUPV3L1, MITOCHONDRIAL-RELATED"/>
    <property type="match status" value="1"/>
</dbReference>
<evidence type="ECO:0000256" key="5">
    <source>
        <dbReference type="SAM" id="Coils"/>
    </source>
</evidence>
<keyword evidence="10" id="KW-1185">Reference proteome</keyword>
<sequence length="890" mass="97626">MTARDRRRHFESQVGFPLDPFQVQALDAVDAGRSVLVAAPTGSGKTVVGEYAVDVALDEGRRVFYTTPIKALSNQKYNDLVARLGADRVGLLTGDNSINGSAPVVVMTTEVLRNMIYARSSALDLLRWVVLDEVHYLQDEYRGPVWEEVIIHAPADVRLVCLSATVSNAPELAEWIETVRGPTDVVVETTRPVELVNHFLVGDRQSDRMHMIDMLPGGRPNPEGRRFDADLGRGPRGSKGRGRRRWYTPRRVEVIEMLAERNLLPAITFIFSRAACDDAVKAVLDSGMRLTTAEERERIREIVDEHLASMDDADLALLGYDRWLAGLEAGVAAHHAGMVPPFKEAVEAIFVEGLAKAIFATETLALGINMPARSVVIEKLTKFGGERHEMLTPGQYTQLTGRAGRRGIDRIGHAIVLWSPFVTFDEVAGLASSRSFELTSAFRPTYNMAANLVRRYDADQAVELLEQSFAQFRADRHVVRLGRRIEQRREALADAAATATCELGDVGEYRELQRQAQSVRSGPDGGERARALAALRPGEVIDVERGSAAGPAVVISVSERRGGAVKVRALGGPRHVLSLGPDDVSGFPQVLGRIELPTPFAPNNRAFLTEVRRRLRDADLAPAARRRNRRRGGERIGHPVEGCPDLEVHLRAQRQVERLERELRDLERVRRSRTASLSATFERILELLEDWDHLAGWELTEAGQVLARIYHESDLLVAESIRQGELDGLDPPTLAGVVATFTYEHRSAQPPPEPWFPPGPMAERIDRIDAIARSLNRDEMASGLPLTRRPDPGFSALAHAWASGDELDDVLSEETVSGGDFVRNVKQLIDLLRQIGSVAPLASTAAAARAASDALLRGVVVASSAVGTGADDDEPVEDLEEPDPGADPQG</sequence>
<evidence type="ECO:0000313" key="10">
    <source>
        <dbReference type="Proteomes" id="UP000334019"/>
    </source>
</evidence>
<dbReference type="SUPFAM" id="SSF52540">
    <property type="entry name" value="P-loop containing nucleoside triphosphate hydrolases"/>
    <property type="match status" value="1"/>
</dbReference>
<dbReference type="SMART" id="SM00490">
    <property type="entry name" value="HELICc"/>
    <property type="match status" value="1"/>
</dbReference>